<dbReference type="PANTHER" id="PTHR30201">
    <property type="entry name" value="TRIPHOSPHORIBOSYL-DEPHOSPHO-COA SYNTHASE"/>
    <property type="match status" value="1"/>
</dbReference>
<comment type="function">
    <text evidence="5">Involved in the formation of 2-(5''-phosphoribosyl)-3'-dephosphocoenzyme-A, the prosthetic group of the acyl-carrier protein of the malonate decarboxylase.</text>
</comment>
<organism evidence="6 7">
    <name type="scientific">Terasakiispira papahanaumokuakeensis</name>
    <dbReference type="NCBI Taxonomy" id="197479"/>
    <lineage>
        <taxon>Bacteria</taxon>
        <taxon>Pseudomonadati</taxon>
        <taxon>Pseudomonadota</taxon>
        <taxon>Gammaproteobacteria</taxon>
        <taxon>Oceanospirillales</taxon>
        <taxon>Terasakiispira</taxon>
    </lineage>
</organism>
<proteinExistence type="inferred from homology"/>
<comment type="similarity">
    <text evidence="5">Belongs to the CitG/MdcB family.</text>
</comment>
<dbReference type="GO" id="GO:0005524">
    <property type="term" value="F:ATP binding"/>
    <property type="evidence" value="ECO:0007669"/>
    <property type="project" value="UniProtKB-KW"/>
</dbReference>
<sequence length="282" mass="29609">MAHWALLEEARLTPKPALVDRRSGGAHTDMSLALMEASAHRLAPYFAQMASIPLHLPISLRRQQLGALGRAAEAAMLQATGGINTHRGAIWALGLLVASPGAEPINSVFSLDALLSGAAQLAQTPDISAPPSTDSHGRQVCRRYQVGGARAQAEAGFPAVAEQGIPVLRASRARGDHESHARLNALLAIMSQLTDTCVLYRAGRTGLEAMQDGARAVLEAGGMASHAGQRALKQLDQTLRTLNASAGGAADLLAATLLVDRLCPMPFSMPSSFYSASQQELL</sequence>
<dbReference type="InterPro" id="IPR002736">
    <property type="entry name" value="CitG"/>
</dbReference>
<dbReference type="Proteomes" id="UP000094291">
    <property type="component" value="Unassembled WGS sequence"/>
</dbReference>
<evidence type="ECO:0000256" key="2">
    <source>
        <dbReference type="ARBA" id="ARBA00022679"/>
    </source>
</evidence>
<evidence type="ECO:0000256" key="4">
    <source>
        <dbReference type="ARBA" id="ARBA00022840"/>
    </source>
</evidence>
<dbReference type="Pfam" id="PF01874">
    <property type="entry name" value="CitG"/>
    <property type="match status" value="1"/>
</dbReference>
<name>A0A1E2VEA6_9GAMM</name>
<gene>
    <name evidence="5" type="primary">mdcB</name>
    <name evidence="6" type="ORF">BFW38_08255</name>
</gene>
<dbReference type="GO" id="GO:0051191">
    <property type="term" value="P:prosthetic group biosynthetic process"/>
    <property type="evidence" value="ECO:0007669"/>
    <property type="project" value="TreeGrafter"/>
</dbReference>
<dbReference type="HAMAP" id="MF_01883">
    <property type="entry name" value="MdcB"/>
    <property type="match status" value="1"/>
</dbReference>
<keyword evidence="3 5" id="KW-0547">Nucleotide-binding</keyword>
<dbReference type="Gene3D" id="1.10.4200.10">
    <property type="entry name" value="Triphosphoribosyl-dephospho-CoA protein"/>
    <property type="match status" value="2"/>
</dbReference>
<keyword evidence="7" id="KW-1185">Reference proteome</keyword>
<keyword evidence="4 5" id="KW-0067">ATP-binding</keyword>
<reference evidence="6 7" key="1">
    <citation type="submission" date="2016-08" db="EMBL/GenBank/DDBJ databases">
        <authorList>
            <person name="Seilhamer J.J."/>
        </authorList>
    </citation>
    <scope>NUCLEOTIDE SEQUENCE [LARGE SCALE GENOMIC DNA]</scope>
    <source>
        <strain evidence="6 7">PH27A</strain>
    </source>
</reference>
<evidence type="ECO:0000313" key="7">
    <source>
        <dbReference type="Proteomes" id="UP000094291"/>
    </source>
</evidence>
<dbReference type="PANTHER" id="PTHR30201:SF2">
    <property type="entry name" value="2-(5''-TRIPHOSPHORIBOSYL)-3'-DEPHOSPHOCOENZYME-A SYNTHASE"/>
    <property type="match status" value="1"/>
</dbReference>
<evidence type="ECO:0000256" key="5">
    <source>
        <dbReference type="HAMAP-Rule" id="MF_01883"/>
    </source>
</evidence>
<dbReference type="EMBL" id="MDTQ01000001">
    <property type="protein sequence ID" value="ODC05293.1"/>
    <property type="molecule type" value="Genomic_DNA"/>
</dbReference>
<evidence type="ECO:0000256" key="3">
    <source>
        <dbReference type="ARBA" id="ARBA00022741"/>
    </source>
</evidence>
<dbReference type="InterPro" id="IPR017555">
    <property type="entry name" value="TriPribosyl-deP-CoA_syn"/>
</dbReference>
<evidence type="ECO:0000256" key="1">
    <source>
        <dbReference type="ARBA" id="ARBA00001210"/>
    </source>
</evidence>
<protein>
    <recommendedName>
        <fullName evidence="5">Probable 2-(5''-triphosphoribosyl)-3'-dephosphocoenzyme-A synthase</fullName>
        <shortName evidence="5">2-(5''-triphosphoribosyl)-3'-dephospho-CoA synthase</shortName>
        <ecNumber evidence="5">2.4.2.52</ecNumber>
    </recommendedName>
</protein>
<accession>A0A1E2VEA6</accession>
<dbReference type="NCBIfam" id="TIGR03132">
    <property type="entry name" value="malonate_mdcB"/>
    <property type="match status" value="1"/>
</dbReference>
<evidence type="ECO:0000313" key="6">
    <source>
        <dbReference type="EMBL" id="ODC05293.1"/>
    </source>
</evidence>
<comment type="catalytic activity">
    <reaction evidence="1 5">
        <text>3'-dephospho-CoA + ATP = 2'-(5''-triphospho-alpha-D-ribosyl)-3'-dephospho-CoA + adenine</text>
        <dbReference type="Rhea" id="RHEA:15117"/>
        <dbReference type="ChEBI" id="CHEBI:16708"/>
        <dbReference type="ChEBI" id="CHEBI:30616"/>
        <dbReference type="ChEBI" id="CHEBI:57328"/>
        <dbReference type="ChEBI" id="CHEBI:61378"/>
        <dbReference type="EC" id="2.4.2.52"/>
    </reaction>
</comment>
<dbReference type="GO" id="GO:0046917">
    <property type="term" value="F:triphosphoribosyl-dephospho-CoA synthase activity"/>
    <property type="evidence" value="ECO:0007669"/>
    <property type="project" value="UniProtKB-UniRule"/>
</dbReference>
<dbReference type="STRING" id="197479.BFW38_08255"/>
<keyword evidence="2 5" id="KW-0808">Transferase</keyword>
<dbReference type="NCBIfam" id="NF002315">
    <property type="entry name" value="PRK01237.1"/>
    <property type="match status" value="1"/>
</dbReference>
<comment type="caution">
    <text evidence="6">The sequence shown here is derived from an EMBL/GenBank/DDBJ whole genome shotgun (WGS) entry which is preliminary data.</text>
</comment>
<dbReference type="AlphaFoldDB" id="A0A1E2VEA6"/>
<dbReference type="EC" id="2.4.2.52" evidence="5"/>